<dbReference type="SUPFAM" id="SSF46785">
    <property type="entry name" value="Winged helix' DNA-binding domain"/>
    <property type="match status" value="1"/>
</dbReference>
<reference evidence="6 7" key="1">
    <citation type="submission" date="2022-06" db="EMBL/GenBank/DDBJ databases">
        <authorList>
            <person name="Jeon C.O."/>
        </authorList>
    </citation>
    <scope>NUCLEOTIDE SEQUENCE [LARGE SCALE GENOMIC DNA]</scope>
    <source>
        <strain evidence="6 7">KCTC 13943</strain>
    </source>
</reference>
<dbReference type="Proteomes" id="UP001523262">
    <property type="component" value="Unassembled WGS sequence"/>
</dbReference>
<evidence type="ECO:0000259" key="5">
    <source>
        <dbReference type="PROSITE" id="PS50931"/>
    </source>
</evidence>
<comment type="similarity">
    <text evidence="1">Belongs to the LysR transcriptional regulatory family.</text>
</comment>
<dbReference type="Gene3D" id="1.10.10.10">
    <property type="entry name" value="Winged helix-like DNA-binding domain superfamily/Winged helix DNA-binding domain"/>
    <property type="match status" value="1"/>
</dbReference>
<dbReference type="Gene3D" id="3.40.190.10">
    <property type="entry name" value="Periplasmic binding protein-like II"/>
    <property type="match status" value="2"/>
</dbReference>
<dbReference type="InterPro" id="IPR005119">
    <property type="entry name" value="LysR_subst-bd"/>
</dbReference>
<sequence>MELRQLRYFIEVAERQHVTEAAENLNVAQSAVSLQISKLEDELGVKLFERVGRNIKLTQIGIIFLSHIKKAIKFIDEAKGKVDEYLDPKAGTIKIGYPTSLASYWLPTVISAFKEKQPNVVFYLRQGSYVDLIEAVKNGEIDLAFLGPVPTKEPDIATKILFTENIAALIPINHPLADRTSIYLSDLRNDSFVLFPNGYILRKIAVDACKDAGFEPNTTSEGEDMDAIKGLVSAGIGVSLLPESTFYDSTPRYTVKIPIESPQVKRTVGIITPKFRDLAPSEKYFYQFVNEFFSVLEQYQ</sequence>
<dbReference type="EMBL" id="JAMQCR010000001">
    <property type="protein sequence ID" value="MCM2532994.1"/>
    <property type="molecule type" value="Genomic_DNA"/>
</dbReference>
<evidence type="ECO:0000256" key="3">
    <source>
        <dbReference type="ARBA" id="ARBA00023125"/>
    </source>
</evidence>
<comment type="caution">
    <text evidence="6">The sequence shown here is derived from an EMBL/GenBank/DDBJ whole genome shotgun (WGS) entry which is preliminary data.</text>
</comment>
<dbReference type="Pfam" id="PF03466">
    <property type="entry name" value="LysR_substrate"/>
    <property type="match status" value="1"/>
</dbReference>
<dbReference type="InterPro" id="IPR000847">
    <property type="entry name" value="LysR_HTH_N"/>
</dbReference>
<feature type="domain" description="HTH lysR-type" evidence="5">
    <location>
        <begin position="1"/>
        <end position="58"/>
    </location>
</feature>
<dbReference type="InterPro" id="IPR036388">
    <property type="entry name" value="WH-like_DNA-bd_sf"/>
</dbReference>
<dbReference type="PANTHER" id="PTHR30346">
    <property type="entry name" value="TRANSCRIPTIONAL DUAL REGULATOR HCAR-RELATED"/>
    <property type="match status" value="1"/>
</dbReference>
<evidence type="ECO:0000313" key="6">
    <source>
        <dbReference type="EMBL" id="MCM2532994.1"/>
    </source>
</evidence>
<evidence type="ECO:0000256" key="4">
    <source>
        <dbReference type="ARBA" id="ARBA00023163"/>
    </source>
</evidence>
<evidence type="ECO:0000256" key="1">
    <source>
        <dbReference type="ARBA" id="ARBA00009437"/>
    </source>
</evidence>
<dbReference type="PANTHER" id="PTHR30346:SF28">
    <property type="entry name" value="HTH-TYPE TRANSCRIPTIONAL REGULATOR CYNR"/>
    <property type="match status" value="1"/>
</dbReference>
<dbReference type="InterPro" id="IPR036390">
    <property type="entry name" value="WH_DNA-bd_sf"/>
</dbReference>
<keyword evidence="3" id="KW-0238">DNA-binding</keyword>
<dbReference type="PRINTS" id="PR00039">
    <property type="entry name" value="HTHLYSR"/>
</dbReference>
<name>A0ABT0W9J6_9BACI</name>
<evidence type="ECO:0000313" key="7">
    <source>
        <dbReference type="Proteomes" id="UP001523262"/>
    </source>
</evidence>
<dbReference type="PROSITE" id="PS50931">
    <property type="entry name" value="HTH_LYSR"/>
    <property type="match status" value="1"/>
</dbReference>
<evidence type="ECO:0000256" key="2">
    <source>
        <dbReference type="ARBA" id="ARBA00023015"/>
    </source>
</evidence>
<keyword evidence="4" id="KW-0804">Transcription</keyword>
<dbReference type="Pfam" id="PF00126">
    <property type="entry name" value="HTH_1"/>
    <property type="match status" value="1"/>
</dbReference>
<accession>A0ABT0W9J6</accession>
<dbReference type="CDD" id="cd08434">
    <property type="entry name" value="PBP2_GltC_like"/>
    <property type="match status" value="1"/>
</dbReference>
<dbReference type="SUPFAM" id="SSF53850">
    <property type="entry name" value="Periplasmic binding protein-like II"/>
    <property type="match status" value="1"/>
</dbReference>
<gene>
    <name evidence="6" type="ORF">NDK43_12100</name>
</gene>
<proteinExistence type="inferred from homology"/>
<protein>
    <submittedName>
        <fullName evidence="6">LysR family transcriptional regulator</fullName>
    </submittedName>
</protein>
<keyword evidence="2" id="KW-0805">Transcription regulation</keyword>
<keyword evidence="7" id="KW-1185">Reference proteome</keyword>
<organism evidence="6 7">
    <name type="scientific">Neobacillus pocheonensis</name>
    <dbReference type="NCBI Taxonomy" id="363869"/>
    <lineage>
        <taxon>Bacteria</taxon>
        <taxon>Bacillati</taxon>
        <taxon>Bacillota</taxon>
        <taxon>Bacilli</taxon>
        <taxon>Bacillales</taxon>
        <taxon>Bacillaceae</taxon>
        <taxon>Neobacillus</taxon>
    </lineage>
</organism>